<comment type="caution">
    <text evidence="2">The sequence shown here is derived from an EMBL/GenBank/DDBJ whole genome shotgun (WGS) entry which is preliminary data.</text>
</comment>
<feature type="domain" description="Aminoglycoside phosphotransferase" evidence="1">
    <location>
        <begin position="76"/>
        <end position="312"/>
    </location>
</feature>
<proteinExistence type="predicted"/>
<dbReference type="PANTHER" id="PTHR21310">
    <property type="entry name" value="AMINOGLYCOSIDE PHOSPHOTRANSFERASE-RELATED-RELATED"/>
    <property type="match status" value="1"/>
</dbReference>
<dbReference type="InterPro" id="IPR011009">
    <property type="entry name" value="Kinase-like_dom_sf"/>
</dbReference>
<dbReference type="Gene3D" id="3.30.200.20">
    <property type="entry name" value="Phosphorylase Kinase, domain 1"/>
    <property type="match status" value="1"/>
</dbReference>
<dbReference type="InterPro" id="IPR002575">
    <property type="entry name" value="Aminoglycoside_PTrfase"/>
</dbReference>
<dbReference type="SUPFAM" id="SSF56112">
    <property type="entry name" value="Protein kinase-like (PK-like)"/>
    <property type="match status" value="1"/>
</dbReference>
<protein>
    <submittedName>
        <fullName evidence="2">Phosphotransferase family protein</fullName>
    </submittedName>
</protein>
<gene>
    <name evidence="2" type="ORF">GCM10009547_09080</name>
</gene>
<sequence length="362" mass="40792">MTEPHFSENLFEDDVTDDLPSDEEIFEVDEDDSGLKAQLKEFLKDQLNDEAGPMIESPPVPIAGGSSKHHYKFTVSWFNGTKRIRRHMILRQEPASGVVDSDMQTEAIILNALRGGDVPVPALQWSDLTPTWFDTRTLIFEQSRGEADRAVLRDKDPFKLGLEGRVDLARAMTGILADLHALNPAEHSLDLVLPYPDDSVMSEVNKWDYAVDKEQLDPQRLLAPARDWLQVHMQPGSPELSLVHGDFRPANFLVDDGRPTTLLDWEMAHLGDPAEDVGWYTCSLYRTEHFPEGWGVEDFLARYVERGGPELEPERIKFWQVFAVFKLAVIALRAVRNVESGAVDGPKPPIDRVIETLNADIA</sequence>
<evidence type="ECO:0000259" key="1">
    <source>
        <dbReference type="Pfam" id="PF01636"/>
    </source>
</evidence>
<dbReference type="RefSeq" id="WP_344602066.1">
    <property type="nucleotide sequence ID" value="NZ_BAAAHE010000007.1"/>
</dbReference>
<reference evidence="2 3" key="1">
    <citation type="journal article" date="2019" name="Int. J. Syst. Evol. Microbiol.">
        <title>The Global Catalogue of Microorganisms (GCM) 10K type strain sequencing project: providing services to taxonomists for standard genome sequencing and annotation.</title>
        <authorList>
            <consortium name="The Broad Institute Genomics Platform"/>
            <consortium name="The Broad Institute Genome Sequencing Center for Infectious Disease"/>
            <person name="Wu L."/>
            <person name="Ma J."/>
        </authorList>
    </citation>
    <scope>NUCLEOTIDE SEQUENCE [LARGE SCALE GENOMIC DNA]</scope>
    <source>
        <strain evidence="2 3">JCM 10671</strain>
    </source>
</reference>
<evidence type="ECO:0000313" key="2">
    <source>
        <dbReference type="EMBL" id="GAA0609203.1"/>
    </source>
</evidence>
<evidence type="ECO:0000313" key="3">
    <source>
        <dbReference type="Proteomes" id="UP001500957"/>
    </source>
</evidence>
<dbReference type="Gene3D" id="3.90.1200.10">
    <property type="match status" value="1"/>
</dbReference>
<dbReference type="InterPro" id="IPR051678">
    <property type="entry name" value="AGP_Transferase"/>
</dbReference>
<organism evidence="2 3">
    <name type="scientific">Sporichthya brevicatena</name>
    <dbReference type="NCBI Taxonomy" id="171442"/>
    <lineage>
        <taxon>Bacteria</taxon>
        <taxon>Bacillati</taxon>
        <taxon>Actinomycetota</taxon>
        <taxon>Actinomycetes</taxon>
        <taxon>Sporichthyales</taxon>
        <taxon>Sporichthyaceae</taxon>
        <taxon>Sporichthya</taxon>
    </lineage>
</organism>
<name>A0ABN1GDH0_9ACTN</name>
<dbReference type="PANTHER" id="PTHR21310:SF57">
    <property type="entry name" value="BLR2944 PROTEIN"/>
    <property type="match status" value="1"/>
</dbReference>
<dbReference type="Proteomes" id="UP001500957">
    <property type="component" value="Unassembled WGS sequence"/>
</dbReference>
<dbReference type="Pfam" id="PF01636">
    <property type="entry name" value="APH"/>
    <property type="match status" value="1"/>
</dbReference>
<dbReference type="InterPro" id="IPR041726">
    <property type="entry name" value="ACAD10_11_N"/>
</dbReference>
<keyword evidence="3" id="KW-1185">Reference proteome</keyword>
<dbReference type="EMBL" id="BAAAHE010000007">
    <property type="protein sequence ID" value="GAA0609203.1"/>
    <property type="molecule type" value="Genomic_DNA"/>
</dbReference>
<accession>A0ABN1GDH0</accession>
<dbReference type="CDD" id="cd05154">
    <property type="entry name" value="ACAD10_11_N-like"/>
    <property type="match status" value="1"/>
</dbReference>